<dbReference type="PROSITE" id="PS51063">
    <property type="entry name" value="HTH_CRP_2"/>
    <property type="match status" value="1"/>
</dbReference>
<evidence type="ECO:0000256" key="2">
    <source>
        <dbReference type="ARBA" id="ARBA00023125"/>
    </source>
</evidence>
<name>A0A9D2CSH5_9FIRM</name>
<dbReference type="Gene3D" id="2.60.120.10">
    <property type="entry name" value="Jelly Rolls"/>
    <property type="match status" value="1"/>
</dbReference>
<dbReference type="Pfam" id="PF00027">
    <property type="entry name" value="cNMP_binding"/>
    <property type="match status" value="1"/>
</dbReference>
<dbReference type="GO" id="GO:0003677">
    <property type="term" value="F:DNA binding"/>
    <property type="evidence" value="ECO:0007669"/>
    <property type="project" value="UniProtKB-KW"/>
</dbReference>
<dbReference type="PRINTS" id="PR00034">
    <property type="entry name" value="HTHCRP"/>
</dbReference>
<dbReference type="EMBL" id="DXCQ01000052">
    <property type="protein sequence ID" value="HIY97170.1"/>
    <property type="molecule type" value="Genomic_DNA"/>
</dbReference>
<evidence type="ECO:0000256" key="1">
    <source>
        <dbReference type="ARBA" id="ARBA00023015"/>
    </source>
</evidence>
<dbReference type="AlphaFoldDB" id="A0A9D2CSH5"/>
<keyword evidence="1" id="KW-0805">Transcription regulation</keyword>
<dbReference type="InterPro" id="IPR000595">
    <property type="entry name" value="cNMP-bd_dom"/>
</dbReference>
<dbReference type="SUPFAM" id="SSF51206">
    <property type="entry name" value="cAMP-binding domain-like"/>
    <property type="match status" value="1"/>
</dbReference>
<reference evidence="5" key="1">
    <citation type="journal article" date="2021" name="PeerJ">
        <title>Extensive microbial diversity within the chicken gut microbiome revealed by metagenomics and culture.</title>
        <authorList>
            <person name="Gilroy R."/>
            <person name="Ravi A."/>
            <person name="Getino M."/>
            <person name="Pursley I."/>
            <person name="Horton D.L."/>
            <person name="Alikhan N.F."/>
            <person name="Baker D."/>
            <person name="Gharbi K."/>
            <person name="Hall N."/>
            <person name="Watson M."/>
            <person name="Adriaenssens E.M."/>
            <person name="Foster-Nyarko E."/>
            <person name="Jarju S."/>
            <person name="Secka A."/>
            <person name="Antonio M."/>
            <person name="Oren A."/>
            <person name="Chaudhuri R.R."/>
            <person name="La Ragione R."/>
            <person name="Hildebrand F."/>
            <person name="Pallen M.J."/>
        </authorList>
    </citation>
    <scope>NUCLEOTIDE SEQUENCE</scope>
    <source>
        <strain evidence="5">1345</strain>
    </source>
</reference>
<dbReference type="InterPro" id="IPR018490">
    <property type="entry name" value="cNMP-bd_dom_sf"/>
</dbReference>
<dbReference type="CDD" id="cd00038">
    <property type="entry name" value="CAP_ED"/>
    <property type="match status" value="1"/>
</dbReference>
<dbReference type="PANTHER" id="PTHR24567:SF74">
    <property type="entry name" value="HTH-TYPE TRANSCRIPTIONAL REGULATOR ARCR"/>
    <property type="match status" value="1"/>
</dbReference>
<evidence type="ECO:0000259" key="4">
    <source>
        <dbReference type="PROSITE" id="PS51063"/>
    </source>
</evidence>
<dbReference type="InterPro" id="IPR050397">
    <property type="entry name" value="Env_Response_Regulators"/>
</dbReference>
<accession>A0A9D2CSH5</accession>
<reference evidence="5" key="2">
    <citation type="submission" date="2021-04" db="EMBL/GenBank/DDBJ databases">
        <authorList>
            <person name="Gilroy R."/>
        </authorList>
    </citation>
    <scope>NUCLEOTIDE SEQUENCE</scope>
    <source>
        <strain evidence="5">1345</strain>
    </source>
</reference>
<dbReference type="InterPro" id="IPR014710">
    <property type="entry name" value="RmlC-like_jellyroll"/>
</dbReference>
<dbReference type="InterPro" id="IPR036388">
    <property type="entry name" value="WH-like_DNA-bd_sf"/>
</dbReference>
<dbReference type="SUPFAM" id="SSF46785">
    <property type="entry name" value="Winged helix' DNA-binding domain"/>
    <property type="match status" value="1"/>
</dbReference>
<comment type="caution">
    <text evidence="5">The sequence shown here is derived from an EMBL/GenBank/DDBJ whole genome shotgun (WGS) entry which is preliminary data.</text>
</comment>
<proteinExistence type="predicted"/>
<dbReference type="SMART" id="SM00419">
    <property type="entry name" value="HTH_CRP"/>
    <property type="match status" value="1"/>
</dbReference>
<dbReference type="GO" id="GO:0005829">
    <property type="term" value="C:cytosol"/>
    <property type="evidence" value="ECO:0007669"/>
    <property type="project" value="TreeGrafter"/>
</dbReference>
<dbReference type="InterPro" id="IPR036390">
    <property type="entry name" value="WH_DNA-bd_sf"/>
</dbReference>
<dbReference type="Gene3D" id="1.10.10.10">
    <property type="entry name" value="Winged helix-like DNA-binding domain superfamily/Winged helix DNA-binding domain"/>
    <property type="match status" value="1"/>
</dbReference>
<evidence type="ECO:0000313" key="6">
    <source>
        <dbReference type="Proteomes" id="UP000886750"/>
    </source>
</evidence>
<dbReference type="Proteomes" id="UP000886750">
    <property type="component" value="Unassembled WGS sequence"/>
</dbReference>
<feature type="domain" description="HTH crp-type" evidence="4">
    <location>
        <begin position="144"/>
        <end position="210"/>
    </location>
</feature>
<organism evidence="5 6">
    <name type="scientific">Candidatus Borkfalkia excrementigallinarum</name>
    <dbReference type="NCBI Taxonomy" id="2838506"/>
    <lineage>
        <taxon>Bacteria</taxon>
        <taxon>Bacillati</taxon>
        <taxon>Bacillota</taxon>
        <taxon>Clostridia</taxon>
        <taxon>Christensenellales</taxon>
        <taxon>Christensenellaceae</taxon>
        <taxon>Candidatus Borkfalkia</taxon>
    </lineage>
</organism>
<keyword evidence="3" id="KW-0804">Transcription</keyword>
<protein>
    <submittedName>
        <fullName evidence="5">Crp/Fnr family transcriptional regulator</fullName>
    </submittedName>
</protein>
<dbReference type="PANTHER" id="PTHR24567">
    <property type="entry name" value="CRP FAMILY TRANSCRIPTIONAL REGULATORY PROTEIN"/>
    <property type="match status" value="1"/>
</dbReference>
<sequence length="218" mass="24206">MAIDVRSFPFYSALSEEERKLLDASLREHGFVQGAQVHGGECTGLLLVKEGRLRAYTMSEEGREITLYRLGQGDVCLLSASCVLKGLQVDLFISAETDARIFLLPAEVYRRLAERSAAVSSFANELMARRFSEVMWVLSEVLNKKFDARLAALLVEEAGYAGGAEVRLTHEQLAGHLGTVREAVSRMLKYFEQEGYVSLFRGGVRIRDLAALRALANN</sequence>
<keyword evidence="2" id="KW-0238">DNA-binding</keyword>
<dbReference type="GO" id="GO:0003700">
    <property type="term" value="F:DNA-binding transcription factor activity"/>
    <property type="evidence" value="ECO:0007669"/>
    <property type="project" value="TreeGrafter"/>
</dbReference>
<evidence type="ECO:0000256" key="3">
    <source>
        <dbReference type="ARBA" id="ARBA00023163"/>
    </source>
</evidence>
<dbReference type="Pfam" id="PF13545">
    <property type="entry name" value="HTH_Crp_2"/>
    <property type="match status" value="1"/>
</dbReference>
<evidence type="ECO:0000313" key="5">
    <source>
        <dbReference type="EMBL" id="HIY97170.1"/>
    </source>
</evidence>
<gene>
    <name evidence="5" type="ORF">H9729_05720</name>
</gene>
<dbReference type="InterPro" id="IPR012318">
    <property type="entry name" value="HTH_CRP"/>
</dbReference>